<dbReference type="AlphaFoldDB" id="A0A133Y4G9"/>
<evidence type="ECO:0000313" key="9">
    <source>
        <dbReference type="EMBL" id="KXB38093.1"/>
    </source>
</evidence>
<feature type="transmembrane region" description="Helical" evidence="8">
    <location>
        <begin position="109"/>
        <end position="130"/>
    </location>
</feature>
<dbReference type="RefSeq" id="WP_060936337.1">
    <property type="nucleotide sequence ID" value="NZ_JASOZP010000009.1"/>
</dbReference>
<feature type="transmembrane region" description="Helical" evidence="8">
    <location>
        <begin position="40"/>
        <end position="56"/>
    </location>
</feature>
<evidence type="ECO:0000256" key="4">
    <source>
        <dbReference type="ARBA" id="ARBA00022692"/>
    </source>
</evidence>
<dbReference type="Pfam" id="PF04093">
    <property type="entry name" value="MreD"/>
    <property type="match status" value="1"/>
</dbReference>
<feature type="transmembrane region" description="Helical" evidence="8">
    <location>
        <begin position="14"/>
        <end position="33"/>
    </location>
</feature>
<sequence length="173" mass="20464">MGKYLKHSFALPCFLLLFFFLDGSVTNMILALVNTHHYKIVPAFLLITWILMPLYTEKRSVLYNMSFVIGFLYDSYYTGILGINLFLFPALVYVTYLAKRKLTLNFYTVWVWGVMAYFTYQHVICIVYRLLRFHHESYGTFFQSFLGPSLLFNSLIIFMMTLIIPAFCQWEAR</sequence>
<keyword evidence="5" id="KW-0133">Cell shape</keyword>
<evidence type="ECO:0000256" key="6">
    <source>
        <dbReference type="ARBA" id="ARBA00022989"/>
    </source>
</evidence>
<evidence type="ECO:0000256" key="8">
    <source>
        <dbReference type="SAM" id="Phobius"/>
    </source>
</evidence>
<evidence type="ECO:0000256" key="5">
    <source>
        <dbReference type="ARBA" id="ARBA00022960"/>
    </source>
</evidence>
<evidence type="ECO:0000313" key="10">
    <source>
        <dbReference type="Proteomes" id="UP000070422"/>
    </source>
</evidence>
<feature type="transmembrane region" description="Helical" evidence="8">
    <location>
        <begin position="76"/>
        <end position="97"/>
    </location>
</feature>
<keyword evidence="4 8" id="KW-0812">Transmembrane</keyword>
<dbReference type="GO" id="GO:0005886">
    <property type="term" value="C:plasma membrane"/>
    <property type="evidence" value="ECO:0007669"/>
    <property type="project" value="UniProtKB-SubCell"/>
</dbReference>
<dbReference type="OrthoDB" id="2148512at2"/>
<dbReference type="NCBIfam" id="TIGR03426">
    <property type="entry name" value="shape_MreD"/>
    <property type="match status" value="1"/>
</dbReference>
<keyword evidence="7 8" id="KW-0472">Membrane</keyword>
<name>A0A133Y4G9_9LACT</name>
<dbReference type="PATRIC" id="fig|87541.4.peg.155"/>
<evidence type="ECO:0000256" key="1">
    <source>
        <dbReference type="ARBA" id="ARBA00004651"/>
    </source>
</evidence>
<protein>
    <submittedName>
        <fullName evidence="9">Rod shape-determining protein MreD</fullName>
    </submittedName>
</protein>
<accession>A0A133Y4G9</accession>
<comment type="similarity">
    <text evidence="2">Belongs to the MreD family.</text>
</comment>
<proteinExistence type="inferred from homology"/>
<comment type="subcellular location">
    <subcellularLocation>
        <location evidence="1">Cell membrane</location>
        <topology evidence="1">Multi-pass membrane protein</topology>
    </subcellularLocation>
</comment>
<keyword evidence="3" id="KW-1003">Cell membrane</keyword>
<evidence type="ECO:0000256" key="3">
    <source>
        <dbReference type="ARBA" id="ARBA00022475"/>
    </source>
</evidence>
<evidence type="ECO:0000256" key="2">
    <source>
        <dbReference type="ARBA" id="ARBA00007776"/>
    </source>
</evidence>
<dbReference type="GO" id="GO:0008360">
    <property type="term" value="P:regulation of cell shape"/>
    <property type="evidence" value="ECO:0007669"/>
    <property type="project" value="UniProtKB-KW"/>
</dbReference>
<feature type="transmembrane region" description="Helical" evidence="8">
    <location>
        <begin position="150"/>
        <end position="168"/>
    </location>
</feature>
<reference evidence="9 10" key="1">
    <citation type="submission" date="2016-01" db="EMBL/GenBank/DDBJ databases">
        <authorList>
            <person name="Oliw E.H."/>
        </authorList>
    </citation>
    <scope>NUCLEOTIDE SEQUENCE [LARGE SCALE GENOMIC DNA]</scope>
    <source>
        <strain evidence="9 10">KA00635</strain>
    </source>
</reference>
<gene>
    <name evidence="9" type="ORF">HMPREF3187_00156</name>
</gene>
<comment type="caution">
    <text evidence="9">The sequence shown here is derived from an EMBL/GenBank/DDBJ whole genome shotgun (WGS) entry which is preliminary data.</text>
</comment>
<dbReference type="EMBL" id="LSCQ01000012">
    <property type="protein sequence ID" value="KXB38093.1"/>
    <property type="molecule type" value="Genomic_DNA"/>
</dbReference>
<keyword evidence="6 8" id="KW-1133">Transmembrane helix</keyword>
<dbReference type="STRING" id="87541.AWM71_06395"/>
<evidence type="ECO:0000256" key="7">
    <source>
        <dbReference type="ARBA" id="ARBA00023136"/>
    </source>
</evidence>
<dbReference type="Proteomes" id="UP000070422">
    <property type="component" value="Unassembled WGS sequence"/>
</dbReference>
<organism evidence="9 10">
    <name type="scientific">Aerococcus christensenii</name>
    <dbReference type="NCBI Taxonomy" id="87541"/>
    <lineage>
        <taxon>Bacteria</taxon>
        <taxon>Bacillati</taxon>
        <taxon>Bacillota</taxon>
        <taxon>Bacilli</taxon>
        <taxon>Lactobacillales</taxon>
        <taxon>Aerococcaceae</taxon>
        <taxon>Aerococcus</taxon>
    </lineage>
</organism>
<dbReference type="InterPro" id="IPR007227">
    <property type="entry name" value="Cell_shape_determining_MreD"/>
</dbReference>